<dbReference type="GO" id="GO:0003677">
    <property type="term" value="F:DNA binding"/>
    <property type="evidence" value="ECO:0007669"/>
    <property type="project" value="UniProtKB-KW"/>
</dbReference>
<dbReference type="EMBL" id="DVJS01000197">
    <property type="protein sequence ID" value="HIS97874.1"/>
    <property type="molecule type" value="Genomic_DNA"/>
</dbReference>
<evidence type="ECO:0000259" key="5">
    <source>
        <dbReference type="PROSITE" id="PS50931"/>
    </source>
</evidence>
<keyword evidence="3" id="KW-0238">DNA-binding</keyword>
<name>A0A9D1G727_9FIRM</name>
<comment type="similarity">
    <text evidence="1">Belongs to the LysR transcriptional regulatory family.</text>
</comment>
<dbReference type="GO" id="GO:0032993">
    <property type="term" value="C:protein-DNA complex"/>
    <property type="evidence" value="ECO:0007669"/>
    <property type="project" value="TreeGrafter"/>
</dbReference>
<dbReference type="PROSITE" id="PS50931">
    <property type="entry name" value="HTH_LYSR"/>
    <property type="match status" value="1"/>
</dbReference>
<reference evidence="6" key="1">
    <citation type="submission" date="2020-10" db="EMBL/GenBank/DDBJ databases">
        <authorList>
            <person name="Gilroy R."/>
        </authorList>
    </citation>
    <scope>NUCLEOTIDE SEQUENCE</scope>
    <source>
        <strain evidence="6">ChiHecec3B27-6122</strain>
    </source>
</reference>
<dbReference type="Gene3D" id="1.10.10.10">
    <property type="entry name" value="Winged helix-like DNA-binding domain superfamily/Winged helix DNA-binding domain"/>
    <property type="match status" value="1"/>
</dbReference>
<proteinExistence type="inferred from homology"/>
<dbReference type="PANTHER" id="PTHR30346">
    <property type="entry name" value="TRANSCRIPTIONAL DUAL REGULATOR HCAR-RELATED"/>
    <property type="match status" value="1"/>
</dbReference>
<protein>
    <submittedName>
        <fullName evidence="6">LysR family transcriptional regulator</fullName>
    </submittedName>
</protein>
<dbReference type="PANTHER" id="PTHR30346:SF0">
    <property type="entry name" value="HCA OPERON TRANSCRIPTIONAL ACTIVATOR HCAR"/>
    <property type="match status" value="1"/>
</dbReference>
<evidence type="ECO:0000256" key="2">
    <source>
        <dbReference type="ARBA" id="ARBA00023015"/>
    </source>
</evidence>
<organism evidence="6 7">
    <name type="scientific">Candidatus Scatomorpha pullistercoris</name>
    <dbReference type="NCBI Taxonomy" id="2840929"/>
    <lineage>
        <taxon>Bacteria</taxon>
        <taxon>Bacillati</taxon>
        <taxon>Bacillota</taxon>
        <taxon>Clostridia</taxon>
        <taxon>Eubacteriales</taxon>
        <taxon>Candidatus Scatomorpha</taxon>
    </lineage>
</organism>
<sequence length="89" mass="9776">MELEQLRIFCAAAEMESLSRTAAALYISHSTVSRAISSLEASVGVRLLHRDSRGISMTPAGELMLEGARELLRMTEELKEKVRNTGGKI</sequence>
<evidence type="ECO:0000313" key="7">
    <source>
        <dbReference type="Proteomes" id="UP000886876"/>
    </source>
</evidence>
<dbReference type="Pfam" id="PF00126">
    <property type="entry name" value="HTH_1"/>
    <property type="match status" value="1"/>
</dbReference>
<feature type="domain" description="HTH lysR-type" evidence="5">
    <location>
        <begin position="1"/>
        <end position="58"/>
    </location>
</feature>
<dbReference type="InterPro" id="IPR000847">
    <property type="entry name" value="LysR_HTH_N"/>
</dbReference>
<dbReference type="AlphaFoldDB" id="A0A9D1G727"/>
<comment type="caution">
    <text evidence="6">The sequence shown here is derived from an EMBL/GenBank/DDBJ whole genome shotgun (WGS) entry which is preliminary data.</text>
</comment>
<dbReference type="GO" id="GO:0003700">
    <property type="term" value="F:DNA-binding transcription factor activity"/>
    <property type="evidence" value="ECO:0007669"/>
    <property type="project" value="InterPro"/>
</dbReference>
<keyword evidence="2" id="KW-0805">Transcription regulation</keyword>
<dbReference type="InterPro" id="IPR036390">
    <property type="entry name" value="WH_DNA-bd_sf"/>
</dbReference>
<evidence type="ECO:0000256" key="3">
    <source>
        <dbReference type="ARBA" id="ARBA00023125"/>
    </source>
</evidence>
<dbReference type="InterPro" id="IPR036388">
    <property type="entry name" value="WH-like_DNA-bd_sf"/>
</dbReference>
<dbReference type="FunFam" id="1.10.10.10:FF:000001">
    <property type="entry name" value="LysR family transcriptional regulator"/>
    <property type="match status" value="1"/>
</dbReference>
<dbReference type="SUPFAM" id="SSF46785">
    <property type="entry name" value="Winged helix' DNA-binding domain"/>
    <property type="match status" value="1"/>
</dbReference>
<reference evidence="6" key="2">
    <citation type="journal article" date="2021" name="PeerJ">
        <title>Extensive microbial diversity within the chicken gut microbiome revealed by metagenomics and culture.</title>
        <authorList>
            <person name="Gilroy R."/>
            <person name="Ravi A."/>
            <person name="Getino M."/>
            <person name="Pursley I."/>
            <person name="Horton D.L."/>
            <person name="Alikhan N.F."/>
            <person name="Baker D."/>
            <person name="Gharbi K."/>
            <person name="Hall N."/>
            <person name="Watson M."/>
            <person name="Adriaenssens E.M."/>
            <person name="Foster-Nyarko E."/>
            <person name="Jarju S."/>
            <person name="Secka A."/>
            <person name="Antonio M."/>
            <person name="Oren A."/>
            <person name="Chaudhuri R.R."/>
            <person name="La Ragione R."/>
            <person name="Hildebrand F."/>
            <person name="Pallen M.J."/>
        </authorList>
    </citation>
    <scope>NUCLEOTIDE SEQUENCE</scope>
    <source>
        <strain evidence="6">ChiHecec3B27-6122</strain>
    </source>
</reference>
<accession>A0A9D1G727</accession>
<evidence type="ECO:0000256" key="1">
    <source>
        <dbReference type="ARBA" id="ARBA00009437"/>
    </source>
</evidence>
<keyword evidence="4" id="KW-0804">Transcription</keyword>
<gene>
    <name evidence="6" type="ORF">IAD42_07870</name>
</gene>
<evidence type="ECO:0000313" key="6">
    <source>
        <dbReference type="EMBL" id="HIS97874.1"/>
    </source>
</evidence>
<evidence type="ECO:0000256" key="4">
    <source>
        <dbReference type="ARBA" id="ARBA00023163"/>
    </source>
</evidence>
<dbReference type="Proteomes" id="UP000886876">
    <property type="component" value="Unassembled WGS sequence"/>
</dbReference>